<feature type="chain" id="PRO_5007894529" evidence="1">
    <location>
        <begin position="20"/>
        <end position="114"/>
    </location>
</feature>
<proteinExistence type="predicted"/>
<sequence>MIASIAGFFALSALATAHGDHGQSQLAGPHQGLWYNTLPGDGGTQVNDPFELNSRETISLNEQGRLRILRDLNFRPPALLPMSGQRRREIRHRIPRSVNTGRDSGLICYVQTIL</sequence>
<feature type="signal peptide" evidence="1">
    <location>
        <begin position="1"/>
        <end position="19"/>
    </location>
</feature>
<name>A0A167XYL3_PENCH</name>
<protein>
    <submittedName>
        <fullName evidence="2">Uncharacterized protein</fullName>
    </submittedName>
</protein>
<organism evidence="2">
    <name type="scientific">Penicillium chrysogenum</name>
    <name type="common">Penicillium notatum</name>
    <dbReference type="NCBI Taxonomy" id="5076"/>
    <lineage>
        <taxon>Eukaryota</taxon>
        <taxon>Fungi</taxon>
        <taxon>Dikarya</taxon>
        <taxon>Ascomycota</taxon>
        <taxon>Pezizomycotina</taxon>
        <taxon>Eurotiomycetes</taxon>
        <taxon>Eurotiomycetidae</taxon>
        <taxon>Eurotiales</taxon>
        <taxon>Aspergillaceae</taxon>
        <taxon>Penicillium</taxon>
        <taxon>Penicillium chrysogenum species complex</taxon>
    </lineage>
</organism>
<evidence type="ECO:0000313" key="2">
    <source>
        <dbReference type="EMBL" id="KZN93362.1"/>
    </source>
</evidence>
<dbReference type="AlphaFoldDB" id="A0A167XYL3"/>
<gene>
    <name evidence="2" type="ORF">EN45_035360</name>
</gene>
<dbReference type="EMBL" id="CM002798">
    <property type="protein sequence ID" value="KZN93362.1"/>
    <property type="molecule type" value="Genomic_DNA"/>
</dbReference>
<evidence type="ECO:0000256" key="1">
    <source>
        <dbReference type="SAM" id="SignalP"/>
    </source>
</evidence>
<keyword evidence="1" id="KW-0732">Signal</keyword>
<reference evidence="2" key="1">
    <citation type="journal article" date="2014" name="Genome Announc.">
        <title>Complete sequencing and chromosome-scale genome assembly of the industrial progenitor strain P2niaD18 from the penicillin producer Penicillium chrysogenum.</title>
        <authorList>
            <person name="Specht T."/>
            <person name="Dahlmann T.A."/>
            <person name="Zadra I."/>
            <person name="Kurnsteiner H."/>
            <person name="Kuck U."/>
        </authorList>
    </citation>
    <scope>NUCLEOTIDE SEQUENCE [LARGE SCALE GENOMIC DNA]</scope>
    <source>
        <strain evidence="2">P2niaD18</strain>
    </source>
</reference>
<dbReference type="Proteomes" id="UP000076449">
    <property type="component" value="Chromosome I"/>
</dbReference>
<accession>A0A167XYL3</accession>